<accession>A0A5B9MAV1</accession>
<evidence type="ECO:0000256" key="5">
    <source>
        <dbReference type="ARBA" id="ARBA00022777"/>
    </source>
</evidence>
<evidence type="ECO:0000256" key="3">
    <source>
        <dbReference type="ARBA" id="ARBA00022679"/>
    </source>
</evidence>
<dbReference type="GO" id="GO:0005524">
    <property type="term" value="F:ATP binding"/>
    <property type="evidence" value="ECO:0007669"/>
    <property type="project" value="UniProtKB-KW"/>
</dbReference>
<protein>
    <recommendedName>
        <fullName evidence="2">histidine kinase</fullName>
        <ecNumber evidence="2">2.7.13.3</ecNumber>
    </recommendedName>
</protein>
<dbReference type="InterPro" id="IPR050351">
    <property type="entry name" value="BphY/WalK/GraS-like"/>
</dbReference>
<dbReference type="InterPro" id="IPR036890">
    <property type="entry name" value="HATPase_C_sf"/>
</dbReference>
<dbReference type="InterPro" id="IPR004358">
    <property type="entry name" value="Sig_transdc_His_kin-like_C"/>
</dbReference>
<evidence type="ECO:0000256" key="6">
    <source>
        <dbReference type="ARBA" id="ARBA00022840"/>
    </source>
</evidence>
<dbReference type="GO" id="GO:0007234">
    <property type="term" value="P:osmosensory signaling via phosphorelay pathway"/>
    <property type="evidence" value="ECO:0007669"/>
    <property type="project" value="TreeGrafter"/>
</dbReference>
<dbReference type="PRINTS" id="PR00344">
    <property type="entry name" value="BCTRLSENSOR"/>
</dbReference>
<reference evidence="9 10" key="1">
    <citation type="submission" date="2019-02" db="EMBL/GenBank/DDBJ databases">
        <title>Planctomycetal bacteria perform biofilm scaping via a novel small molecule.</title>
        <authorList>
            <person name="Jeske O."/>
            <person name="Boedeker C."/>
            <person name="Wiegand S."/>
            <person name="Breitling P."/>
            <person name="Kallscheuer N."/>
            <person name="Jogler M."/>
            <person name="Rohde M."/>
            <person name="Petersen J."/>
            <person name="Medema M.H."/>
            <person name="Surup F."/>
            <person name="Jogler C."/>
        </authorList>
    </citation>
    <scope>NUCLEOTIDE SEQUENCE [LARGE SCALE GENOMIC DNA]</scope>
    <source>
        <strain evidence="9 10">Mal15</strain>
    </source>
</reference>
<keyword evidence="5" id="KW-0418">Kinase</keyword>
<evidence type="ECO:0000313" key="9">
    <source>
        <dbReference type="EMBL" id="QEF98352.1"/>
    </source>
</evidence>
<evidence type="ECO:0000256" key="7">
    <source>
        <dbReference type="ARBA" id="ARBA00023012"/>
    </source>
</evidence>
<evidence type="ECO:0000256" key="1">
    <source>
        <dbReference type="ARBA" id="ARBA00000085"/>
    </source>
</evidence>
<evidence type="ECO:0000256" key="4">
    <source>
        <dbReference type="ARBA" id="ARBA00022741"/>
    </source>
</evidence>
<dbReference type="KEGG" id="smam:Mal15_24040"/>
<dbReference type="CDD" id="cd00075">
    <property type="entry name" value="HATPase"/>
    <property type="match status" value="1"/>
</dbReference>
<dbReference type="InterPro" id="IPR013656">
    <property type="entry name" value="PAS_4"/>
</dbReference>
<dbReference type="Proteomes" id="UP000321353">
    <property type="component" value="Chromosome"/>
</dbReference>
<dbReference type="InterPro" id="IPR005467">
    <property type="entry name" value="His_kinase_dom"/>
</dbReference>
<keyword evidence="4" id="KW-0547">Nucleotide-binding</keyword>
<dbReference type="SUPFAM" id="SSF55874">
    <property type="entry name" value="ATPase domain of HSP90 chaperone/DNA topoisomerase II/histidine kinase"/>
    <property type="match status" value="1"/>
</dbReference>
<evidence type="ECO:0000313" key="10">
    <source>
        <dbReference type="Proteomes" id="UP000321353"/>
    </source>
</evidence>
<keyword evidence="6" id="KW-0067">ATP-binding</keyword>
<dbReference type="AlphaFoldDB" id="A0A5B9MAV1"/>
<dbReference type="Pfam" id="PF02518">
    <property type="entry name" value="HATPase_c"/>
    <property type="match status" value="1"/>
</dbReference>
<keyword evidence="7" id="KW-0902">Two-component regulatory system</keyword>
<evidence type="ECO:0000259" key="8">
    <source>
        <dbReference type="PROSITE" id="PS50109"/>
    </source>
</evidence>
<dbReference type="Gene3D" id="1.10.287.130">
    <property type="match status" value="1"/>
</dbReference>
<feature type="domain" description="Histidine kinase" evidence="8">
    <location>
        <begin position="161"/>
        <end position="370"/>
    </location>
</feature>
<sequence length="373" mass="40945">MAVRNAIDCDTRFHPNHELAAQVLDSLTVEVAVINTAGAIIATNQAWQDFAVQNGGRPSLTGVGANYLDVCRAIRGGDRFYADRACQGISDVLAGKRHVFTLEYPCHSSTENRWFLLHVSPLKGDSSKAVTAHVSITDRKIVEHQLVETARLAAIGDAMKGLSHKGRNSLQQAQGFIDLLRYSIGDDSDARKLLDRIELAQHRLVGLYEEVLHYAEPMQLNCSIGRLDDVVEEAWASVLPVDDRLRLQHPTQGMDLECEMDRDAMWQVVKTLFDNAAETGSQTTRIDVSYQTGLLNHRPAITMVVSDNGPGIAAADHERVFEPFFTTKTIGTGLGLPRARRIVELHGGQIGLGASVLGGASFYLTLPRQQIAR</sequence>
<keyword evidence="10" id="KW-1185">Reference proteome</keyword>
<comment type="catalytic activity">
    <reaction evidence="1">
        <text>ATP + protein L-histidine = ADP + protein N-phospho-L-histidine.</text>
        <dbReference type="EC" id="2.7.13.3"/>
    </reaction>
</comment>
<dbReference type="PROSITE" id="PS50109">
    <property type="entry name" value="HIS_KIN"/>
    <property type="match status" value="1"/>
</dbReference>
<dbReference type="GO" id="GO:0030295">
    <property type="term" value="F:protein kinase activator activity"/>
    <property type="evidence" value="ECO:0007669"/>
    <property type="project" value="TreeGrafter"/>
</dbReference>
<dbReference type="PANTHER" id="PTHR42878:SF7">
    <property type="entry name" value="SENSOR HISTIDINE KINASE GLRK"/>
    <property type="match status" value="1"/>
</dbReference>
<keyword evidence="3 9" id="KW-0808">Transferase</keyword>
<dbReference type="SMART" id="SM00387">
    <property type="entry name" value="HATPase_c"/>
    <property type="match status" value="1"/>
</dbReference>
<dbReference type="Gene3D" id="3.30.450.20">
    <property type="entry name" value="PAS domain"/>
    <property type="match status" value="1"/>
</dbReference>
<dbReference type="Pfam" id="PF08448">
    <property type="entry name" value="PAS_4"/>
    <property type="match status" value="1"/>
</dbReference>
<dbReference type="InterPro" id="IPR003594">
    <property type="entry name" value="HATPase_dom"/>
</dbReference>
<dbReference type="EC" id="2.7.13.3" evidence="2"/>
<dbReference type="GO" id="GO:0000156">
    <property type="term" value="F:phosphorelay response regulator activity"/>
    <property type="evidence" value="ECO:0007669"/>
    <property type="project" value="TreeGrafter"/>
</dbReference>
<dbReference type="EMBL" id="CP036264">
    <property type="protein sequence ID" value="QEF98352.1"/>
    <property type="molecule type" value="Genomic_DNA"/>
</dbReference>
<proteinExistence type="predicted"/>
<evidence type="ECO:0000256" key="2">
    <source>
        <dbReference type="ARBA" id="ARBA00012438"/>
    </source>
</evidence>
<organism evidence="9 10">
    <name type="scientific">Stieleria maiorica</name>
    <dbReference type="NCBI Taxonomy" id="2795974"/>
    <lineage>
        <taxon>Bacteria</taxon>
        <taxon>Pseudomonadati</taxon>
        <taxon>Planctomycetota</taxon>
        <taxon>Planctomycetia</taxon>
        <taxon>Pirellulales</taxon>
        <taxon>Pirellulaceae</taxon>
        <taxon>Stieleria</taxon>
    </lineage>
</organism>
<dbReference type="GO" id="GO:0004673">
    <property type="term" value="F:protein histidine kinase activity"/>
    <property type="evidence" value="ECO:0007669"/>
    <property type="project" value="UniProtKB-EC"/>
</dbReference>
<dbReference type="PANTHER" id="PTHR42878">
    <property type="entry name" value="TWO-COMPONENT HISTIDINE KINASE"/>
    <property type="match status" value="1"/>
</dbReference>
<dbReference type="RefSeq" id="WP_167546738.1">
    <property type="nucleotide sequence ID" value="NZ_CP036264.1"/>
</dbReference>
<dbReference type="Gene3D" id="3.30.565.10">
    <property type="entry name" value="Histidine kinase-like ATPase, C-terminal domain"/>
    <property type="match status" value="1"/>
</dbReference>
<gene>
    <name evidence="9" type="primary">zraS_6</name>
    <name evidence="9" type="ORF">Mal15_24040</name>
</gene>
<name>A0A5B9MAV1_9BACT</name>